<dbReference type="EMBL" id="BSST01000001">
    <property type="protein sequence ID" value="GLX80337.1"/>
    <property type="molecule type" value="Genomic_DNA"/>
</dbReference>
<reference evidence="2 3" key="1">
    <citation type="submission" date="2023-03" db="EMBL/GenBank/DDBJ databases">
        <title>Draft genome sequence of Thalassotalea insulae KCTC 62186T.</title>
        <authorList>
            <person name="Sawabe T."/>
        </authorList>
    </citation>
    <scope>NUCLEOTIDE SEQUENCE [LARGE SCALE GENOMIC DNA]</scope>
    <source>
        <strain evidence="2 3">KCTC 62186</strain>
    </source>
</reference>
<dbReference type="CDD" id="cd07713">
    <property type="entry name" value="DHPS-like_MBL-fold"/>
    <property type="match status" value="1"/>
</dbReference>
<gene>
    <name evidence="2" type="ORF">tinsulaeT_36770</name>
</gene>
<proteinExistence type="predicted"/>
<dbReference type="SUPFAM" id="SSF56281">
    <property type="entry name" value="Metallo-hydrolase/oxidoreductase"/>
    <property type="match status" value="1"/>
</dbReference>
<dbReference type="InterPro" id="IPR001279">
    <property type="entry name" value="Metallo-B-lactamas"/>
</dbReference>
<organism evidence="2 3">
    <name type="scientific">Thalassotalea insulae</name>
    <dbReference type="NCBI Taxonomy" id="2056778"/>
    <lineage>
        <taxon>Bacteria</taxon>
        <taxon>Pseudomonadati</taxon>
        <taxon>Pseudomonadota</taxon>
        <taxon>Gammaproteobacteria</taxon>
        <taxon>Alteromonadales</taxon>
        <taxon>Colwelliaceae</taxon>
        <taxon>Thalassotalea</taxon>
    </lineage>
</organism>
<comment type="caution">
    <text evidence="2">The sequence shown here is derived from an EMBL/GenBank/DDBJ whole genome shotgun (WGS) entry which is preliminary data.</text>
</comment>
<keyword evidence="3" id="KW-1185">Reference proteome</keyword>
<evidence type="ECO:0000313" key="3">
    <source>
        <dbReference type="Proteomes" id="UP001157186"/>
    </source>
</evidence>
<name>A0ABQ6GWV4_9GAMM</name>
<dbReference type="PANTHER" id="PTHR13754">
    <property type="entry name" value="METALLO-BETA-LACTAMASE SUPERFAMILY PROTEIN"/>
    <property type="match status" value="1"/>
</dbReference>
<dbReference type="Gene3D" id="3.60.15.10">
    <property type="entry name" value="Ribonuclease Z/Hydroxyacylglutathione hydrolase-like"/>
    <property type="match status" value="1"/>
</dbReference>
<dbReference type="PANTHER" id="PTHR13754:SF13">
    <property type="entry name" value="METALLO-BETA-LACTAMASE SUPERFAMILY PROTEIN (AFU_ORTHOLOGUE AFUA_3G07630)"/>
    <property type="match status" value="1"/>
</dbReference>
<feature type="domain" description="Metallo-beta-lactamase" evidence="1">
    <location>
        <begin position="53"/>
        <end position="115"/>
    </location>
</feature>
<dbReference type="Proteomes" id="UP001157186">
    <property type="component" value="Unassembled WGS sequence"/>
</dbReference>
<dbReference type="InterPro" id="IPR036866">
    <property type="entry name" value="RibonucZ/Hydroxyglut_hydro"/>
</dbReference>
<dbReference type="InterPro" id="IPR041712">
    <property type="entry name" value="DHPS-like_MBL-fold"/>
</dbReference>
<evidence type="ECO:0000313" key="2">
    <source>
        <dbReference type="EMBL" id="GLX80337.1"/>
    </source>
</evidence>
<dbReference type="Pfam" id="PF00753">
    <property type="entry name" value="Lactamase_B"/>
    <property type="match status" value="1"/>
</dbReference>
<dbReference type="InterPro" id="IPR052926">
    <property type="entry name" value="Metallo-beta-lactamase_dom"/>
</dbReference>
<evidence type="ECO:0000259" key="1">
    <source>
        <dbReference type="Pfam" id="PF00753"/>
    </source>
</evidence>
<accession>A0ABQ6GWV4</accession>
<dbReference type="RefSeq" id="WP_284246318.1">
    <property type="nucleotide sequence ID" value="NZ_BSST01000001.1"/>
</dbReference>
<protein>
    <submittedName>
        <fullName evidence="2">MBL fold metallo-hydrolase</fullName>
    </submittedName>
</protein>
<sequence length="319" mass="34636">MKITTKISLIIGSLILMLSNIALANIKHNKVTSLKVTTLSTMLANQGIGEWGYSALIEVDGKKILFDTGNRPNTVLKNAKDLGIDLSDVEDVILSHNHGDHTGGLLTLRNALKKQNPKALTKVHVGKGIFAQRVGRENNMLKMKHSLEADNVKFFIYENATEIIPGVWLTGNVARKTNEKNWNGKGKVSSAKGDIEDIIQEDLSLAIYTEQGFVLIAGCGHAGIVNTMAHIVNHIHPGKIDAAIGGFHLLNANETQLQWTADKLNHFGLTQMIGAHCTGLNALYSLRAKLNGDRTNFVVGSVGDQFDLESGIKAGYIAR</sequence>